<dbReference type="PANTHER" id="PTHR47972:SF22">
    <property type="entry name" value="KINESIN-LIKE PROTEIN KIN-14A-RELATED"/>
    <property type="match status" value="1"/>
</dbReference>
<proteinExistence type="inferred from homology"/>
<keyword evidence="2" id="KW-0547">Nucleotide-binding</keyword>
<dbReference type="GO" id="GO:0007018">
    <property type="term" value="P:microtubule-based movement"/>
    <property type="evidence" value="ECO:0007669"/>
    <property type="project" value="InterPro"/>
</dbReference>
<comment type="similarity">
    <text evidence="2">Belongs to the TRAFAC class myosin-kinesin ATPase superfamily. Kinesin family.</text>
</comment>
<dbReference type="InterPro" id="IPR001752">
    <property type="entry name" value="Kinesin_motor_dom"/>
</dbReference>
<dbReference type="GO" id="GO:0005524">
    <property type="term" value="F:ATP binding"/>
    <property type="evidence" value="ECO:0007669"/>
    <property type="project" value="UniProtKB-UniRule"/>
</dbReference>
<dbReference type="SMART" id="SM00129">
    <property type="entry name" value="KISc"/>
    <property type="match status" value="1"/>
</dbReference>
<dbReference type="PANTHER" id="PTHR47972">
    <property type="entry name" value="KINESIN-LIKE PROTEIN KLP-3"/>
    <property type="match status" value="1"/>
</dbReference>
<dbReference type="Gene3D" id="3.40.850.10">
    <property type="entry name" value="Kinesin motor domain"/>
    <property type="match status" value="1"/>
</dbReference>
<keyword evidence="2" id="KW-0067">ATP-binding</keyword>
<evidence type="ECO:0000256" key="1">
    <source>
        <dbReference type="ARBA" id="ARBA00023175"/>
    </source>
</evidence>
<evidence type="ECO:0000313" key="5">
    <source>
        <dbReference type="Proteomes" id="UP000030711"/>
    </source>
</evidence>
<evidence type="ECO:0000313" key="4">
    <source>
        <dbReference type="EMBL" id="KAK2631670.1"/>
    </source>
</evidence>
<keyword evidence="1 2" id="KW-0505">Motor protein</keyword>
<sequence length="225" mass="25459">MRPVPILRKIMNSIGCMDLMLDRAAFENFLVYTSYMAGGLHGGLLSYSRTGACAADIFNDVQLLVQSALDGFNVSIFAYGQSNSGKTHTMEGSSHDRGLYARCFEEFFDFVNSDATATSRYDFSVTVFELHNEQVRDLVHESGRNSSKICMGSSDFFVELTQEKVDNPLDFLKVLKDAFQSRGNDVLKFNISHLYQVHYRKELQTCHLGQVTTMSGVLWMLFLRH</sequence>
<dbReference type="SUPFAM" id="SSF52540">
    <property type="entry name" value="P-loop containing nucleoside triphosphate hydrolases"/>
    <property type="match status" value="1"/>
</dbReference>
<dbReference type="Proteomes" id="UP000030711">
    <property type="component" value="Unassembled WGS sequence"/>
</dbReference>
<accession>A0AAD9T8U4</accession>
<evidence type="ECO:0000259" key="3">
    <source>
        <dbReference type="PROSITE" id="PS50067"/>
    </source>
</evidence>
<dbReference type="InterPro" id="IPR036961">
    <property type="entry name" value="Kinesin_motor_dom_sf"/>
</dbReference>
<organism evidence="4 5">
    <name type="scientific">Eucalyptus grandis</name>
    <name type="common">Flooded gum</name>
    <dbReference type="NCBI Taxonomy" id="71139"/>
    <lineage>
        <taxon>Eukaryota</taxon>
        <taxon>Viridiplantae</taxon>
        <taxon>Streptophyta</taxon>
        <taxon>Embryophyta</taxon>
        <taxon>Tracheophyta</taxon>
        <taxon>Spermatophyta</taxon>
        <taxon>Magnoliopsida</taxon>
        <taxon>eudicotyledons</taxon>
        <taxon>Gunneridae</taxon>
        <taxon>Pentapetalae</taxon>
        <taxon>rosids</taxon>
        <taxon>malvids</taxon>
        <taxon>Myrtales</taxon>
        <taxon>Myrtaceae</taxon>
        <taxon>Myrtoideae</taxon>
        <taxon>Eucalypteae</taxon>
        <taxon>Eucalyptus</taxon>
    </lineage>
</organism>
<dbReference type="AlphaFoldDB" id="A0AAD9T8U4"/>
<dbReference type="GO" id="GO:0008017">
    <property type="term" value="F:microtubule binding"/>
    <property type="evidence" value="ECO:0007669"/>
    <property type="project" value="InterPro"/>
</dbReference>
<name>A0AAD9T8U4_EUCGR</name>
<dbReference type="InterPro" id="IPR027640">
    <property type="entry name" value="Kinesin-like_fam"/>
</dbReference>
<keyword evidence="5" id="KW-1185">Reference proteome</keyword>
<protein>
    <recommendedName>
        <fullName evidence="3">Kinesin motor domain-containing protein</fullName>
    </recommendedName>
</protein>
<feature type="binding site" evidence="2">
    <location>
        <begin position="80"/>
        <end position="87"/>
    </location>
    <ligand>
        <name>ATP</name>
        <dbReference type="ChEBI" id="CHEBI:30616"/>
    </ligand>
</feature>
<dbReference type="PROSITE" id="PS50067">
    <property type="entry name" value="KINESIN_MOTOR_2"/>
    <property type="match status" value="1"/>
</dbReference>
<dbReference type="EMBL" id="MU849327">
    <property type="protein sequence ID" value="KAK2631670.1"/>
    <property type="molecule type" value="Genomic_DNA"/>
</dbReference>
<reference evidence="4 5" key="1">
    <citation type="journal article" date="2014" name="Nature">
        <title>The genome of Eucalyptus grandis.</title>
        <authorList>
            <person name="Myburg A.A."/>
            <person name="Grattapaglia D."/>
            <person name="Tuskan G.A."/>
            <person name="Hellsten U."/>
            <person name="Hayes R.D."/>
            <person name="Grimwood J."/>
            <person name="Jenkins J."/>
            <person name="Lindquist E."/>
            <person name="Tice H."/>
            <person name="Bauer D."/>
            <person name="Goodstein D.M."/>
            <person name="Dubchak I."/>
            <person name="Poliakov A."/>
            <person name="Mizrachi E."/>
            <person name="Kullan A.R."/>
            <person name="Hussey S.G."/>
            <person name="Pinard D."/>
            <person name="van der Merwe K."/>
            <person name="Singh P."/>
            <person name="van Jaarsveld I."/>
            <person name="Silva-Junior O.B."/>
            <person name="Togawa R.C."/>
            <person name="Pappas M.R."/>
            <person name="Faria D.A."/>
            <person name="Sansaloni C.P."/>
            <person name="Petroli C.D."/>
            <person name="Yang X."/>
            <person name="Ranjan P."/>
            <person name="Tschaplinski T.J."/>
            <person name="Ye C.Y."/>
            <person name="Li T."/>
            <person name="Sterck L."/>
            <person name="Vanneste K."/>
            <person name="Murat F."/>
            <person name="Soler M."/>
            <person name="Clemente H.S."/>
            <person name="Saidi N."/>
            <person name="Cassan-Wang H."/>
            <person name="Dunand C."/>
            <person name="Hefer C.A."/>
            <person name="Bornberg-Bauer E."/>
            <person name="Kersting A.R."/>
            <person name="Vining K."/>
            <person name="Amarasinghe V."/>
            <person name="Ranik M."/>
            <person name="Naithani S."/>
            <person name="Elser J."/>
            <person name="Boyd A.E."/>
            <person name="Liston A."/>
            <person name="Spatafora J.W."/>
            <person name="Dharmwardhana P."/>
            <person name="Raja R."/>
            <person name="Sullivan C."/>
            <person name="Romanel E."/>
            <person name="Alves-Ferreira M."/>
            <person name="Kulheim C."/>
            <person name="Foley W."/>
            <person name="Carocha V."/>
            <person name="Paiva J."/>
            <person name="Kudrna D."/>
            <person name="Brommonschenkel S.H."/>
            <person name="Pasquali G."/>
            <person name="Byrne M."/>
            <person name="Rigault P."/>
            <person name="Tibbits J."/>
            <person name="Spokevicius A."/>
            <person name="Jones R.C."/>
            <person name="Steane D.A."/>
            <person name="Vaillancourt R.E."/>
            <person name="Potts B.M."/>
            <person name="Joubert F."/>
            <person name="Barry K."/>
            <person name="Pappas G.J."/>
            <person name="Strauss S.H."/>
            <person name="Jaiswal P."/>
            <person name="Grima-Pettenati J."/>
            <person name="Salse J."/>
            <person name="Van de Peer Y."/>
            <person name="Rokhsar D.S."/>
            <person name="Schmutz J."/>
        </authorList>
    </citation>
    <scope>NUCLEOTIDE SEQUENCE [LARGE SCALE GENOMIC DNA]</scope>
    <source>
        <strain evidence="5">cv. BRASUZ1</strain>
        <tissue evidence="4">Leaf extractions</tissue>
    </source>
</reference>
<comment type="caution">
    <text evidence="4">The sequence shown here is derived from an EMBL/GenBank/DDBJ whole genome shotgun (WGS) entry which is preliminary data.</text>
</comment>
<feature type="domain" description="Kinesin motor" evidence="3">
    <location>
        <begin position="1"/>
        <end position="225"/>
    </location>
</feature>
<evidence type="ECO:0000256" key="2">
    <source>
        <dbReference type="PROSITE-ProRule" id="PRU00283"/>
    </source>
</evidence>
<gene>
    <name evidence="4" type="ORF">EUGRSUZ_L02606</name>
</gene>
<dbReference type="GO" id="GO:0003777">
    <property type="term" value="F:microtubule motor activity"/>
    <property type="evidence" value="ECO:0007669"/>
    <property type="project" value="InterPro"/>
</dbReference>
<dbReference type="Pfam" id="PF00225">
    <property type="entry name" value="Kinesin"/>
    <property type="match status" value="1"/>
</dbReference>
<dbReference type="InterPro" id="IPR027417">
    <property type="entry name" value="P-loop_NTPase"/>
</dbReference>